<dbReference type="EMBL" id="BOQT01000011">
    <property type="protein sequence ID" value="GIN21820.1"/>
    <property type="molecule type" value="Genomic_DNA"/>
</dbReference>
<keyword evidence="3" id="KW-1185">Reference proteome</keyword>
<protein>
    <submittedName>
        <fullName evidence="2">Uncharacterized protein</fullName>
    </submittedName>
</protein>
<feature type="transmembrane region" description="Helical" evidence="1">
    <location>
        <begin position="18"/>
        <end position="36"/>
    </location>
</feature>
<feature type="transmembrane region" description="Helical" evidence="1">
    <location>
        <begin position="121"/>
        <end position="138"/>
    </location>
</feature>
<keyword evidence="1" id="KW-0472">Membrane</keyword>
<sequence>MLLLVFSITKEVNEIKKYIGIIFLVFSLVFAFGALSEFEENMTASIFILFLVSLPLYLLGQLMRTSWTDFKKKVKRWLAIYVYCIIIVPLIFYSYETYEERKQKAISDGKYILYEPGASELSSLSLVFMLALLLFISIRFFSPDLKRKRLLTGIIIGTVFLYSGFQYVMWSDYRGIHQDLGLVSHSWTGKRTVKSFDEIKGIYVQPSVHKAKLSDPTDETEFTWKLIFVDHHNEKVEYHFRSLSKDSLEAAQQIKGIAQDSQILFRVNDMSDQIFKWFDFELELKELDKEPFYQFFEVNKSP</sequence>
<feature type="transmembrane region" description="Helical" evidence="1">
    <location>
        <begin position="74"/>
        <end position="95"/>
    </location>
</feature>
<dbReference type="Proteomes" id="UP000680279">
    <property type="component" value="Unassembled WGS sequence"/>
</dbReference>
<evidence type="ECO:0000313" key="2">
    <source>
        <dbReference type="EMBL" id="GIN21820.1"/>
    </source>
</evidence>
<comment type="caution">
    <text evidence="2">The sequence shown here is derived from an EMBL/GenBank/DDBJ whole genome shotgun (WGS) entry which is preliminary data.</text>
</comment>
<evidence type="ECO:0000313" key="3">
    <source>
        <dbReference type="Proteomes" id="UP000680279"/>
    </source>
</evidence>
<accession>A0ABQ4K7X6</accession>
<reference evidence="2 3" key="1">
    <citation type="submission" date="2021-03" db="EMBL/GenBank/DDBJ databases">
        <title>Antimicrobial resistance genes in bacteria isolated from Japanese honey, and their potential for conferring macrolide and lincosamide resistance in the American foulbrood pathogen Paenibacillus larvae.</title>
        <authorList>
            <person name="Okamoto M."/>
            <person name="Kumagai M."/>
            <person name="Kanamori H."/>
            <person name="Takamatsu D."/>
        </authorList>
    </citation>
    <scope>NUCLEOTIDE SEQUENCE [LARGE SCALE GENOMIC DNA]</scope>
    <source>
        <strain evidence="2 3">J1TS3</strain>
    </source>
</reference>
<keyword evidence="1" id="KW-1133">Transmembrane helix</keyword>
<feature type="transmembrane region" description="Helical" evidence="1">
    <location>
        <begin position="42"/>
        <end position="62"/>
    </location>
</feature>
<evidence type="ECO:0000256" key="1">
    <source>
        <dbReference type="SAM" id="Phobius"/>
    </source>
</evidence>
<organism evidence="2 3">
    <name type="scientific">Siminovitchia fordii</name>
    <dbReference type="NCBI Taxonomy" id="254759"/>
    <lineage>
        <taxon>Bacteria</taxon>
        <taxon>Bacillati</taxon>
        <taxon>Bacillota</taxon>
        <taxon>Bacilli</taxon>
        <taxon>Bacillales</taxon>
        <taxon>Bacillaceae</taxon>
        <taxon>Siminovitchia</taxon>
    </lineage>
</organism>
<gene>
    <name evidence="2" type="ORF">J1TS3_29540</name>
</gene>
<keyword evidence="1" id="KW-0812">Transmembrane</keyword>
<name>A0ABQ4K7X6_9BACI</name>
<proteinExistence type="predicted"/>
<feature type="transmembrane region" description="Helical" evidence="1">
    <location>
        <begin position="150"/>
        <end position="170"/>
    </location>
</feature>